<reference evidence="2" key="1">
    <citation type="journal article" date="2019" name="Database">
        <title>The radish genome database (RadishGD): an integrated information resource for radish genomics.</title>
        <authorList>
            <person name="Yu H.J."/>
            <person name="Baek S."/>
            <person name="Lee Y.J."/>
            <person name="Cho A."/>
            <person name="Mun J.H."/>
        </authorList>
    </citation>
    <scope>NUCLEOTIDE SEQUENCE [LARGE SCALE GENOMIC DNA]</scope>
    <source>
        <strain evidence="2">cv. WK10039</strain>
    </source>
</reference>
<sequence length="423" mass="48926">MVKCLTIQWKKRLSSKAMRRARGGRRTRIQRRDDREIFFDLMIEILRRLPAKSLMKFKCVSKLWSGLICSRYFSNLYLLTRNVSSSPSPPRPLGLFMSFTSELHFYCDSMDLCNNPGKSDLLSLRLSSSSNSVEPSLEADLNLPGMGGHRMEILRGLILYIVCRKACIYNPTTRQSLTLPAVKSNIFAQQERHKRVYYFFGYDPVHDQYKIVCSVVLGSSHFLRITTEYWVFVLEPGGFWKKIEHDGQSHVPQRQGLCINGVIYYLAFGHTCGDTIYTFDVSSEKFHRIQAPHEVSSFRGSVVFIEHGGNPSLFDYSHIKKTGVSELWVLENSGTWSRKTLVLKPCQIHLVKDINIITLMVHGTCQNNEVILVLPNTCYLLYYDLINNDLRKVNINRERPPDRRPYMYITVKDNCENIMHLET</sequence>
<evidence type="ECO:0000259" key="1">
    <source>
        <dbReference type="SMART" id="SM00256"/>
    </source>
</evidence>
<gene>
    <name evidence="3" type="primary">LOC108825229</name>
</gene>
<dbReference type="Proteomes" id="UP000504610">
    <property type="component" value="Chromosome 9"/>
</dbReference>
<feature type="domain" description="F-box" evidence="1">
    <location>
        <begin position="37"/>
        <end position="77"/>
    </location>
</feature>
<dbReference type="KEGG" id="rsz:108825229"/>
<organism evidence="2 3">
    <name type="scientific">Raphanus sativus</name>
    <name type="common">Radish</name>
    <name type="synonym">Raphanus raphanistrum var. sativus</name>
    <dbReference type="NCBI Taxonomy" id="3726"/>
    <lineage>
        <taxon>Eukaryota</taxon>
        <taxon>Viridiplantae</taxon>
        <taxon>Streptophyta</taxon>
        <taxon>Embryophyta</taxon>
        <taxon>Tracheophyta</taxon>
        <taxon>Spermatophyta</taxon>
        <taxon>Magnoliopsida</taxon>
        <taxon>eudicotyledons</taxon>
        <taxon>Gunneridae</taxon>
        <taxon>Pentapetalae</taxon>
        <taxon>rosids</taxon>
        <taxon>malvids</taxon>
        <taxon>Brassicales</taxon>
        <taxon>Brassicaceae</taxon>
        <taxon>Brassiceae</taxon>
        <taxon>Raphanus</taxon>
    </lineage>
</organism>
<dbReference type="InterPro" id="IPR017451">
    <property type="entry name" value="F-box-assoc_interact_dom"/>
</dbReference>
<dbReference type="Pfam" id="PF00646">
    <property type="entry name" value="F-box"/>
    <property type="match status" value="1"/>
</dbReference>
<dbReference type="OrthoDB" id="687122at2759"/>
<dbReference type="SUPFAM" id="SSF81383">
    <property type="entry name" value="F-box domain"/>
    <property type="match status" value="1"/>
</dbReference>
<evidence type="ECO:0000313" key="3">
    <source>
        <dbReference type="RefSeq" id="XP_018454050.1"/>
    </source>
</evidence>
<dbReference type="GeneID" id="108825229"/>
<evidence type="ECO:0000313" key="2">
    <source>
        <dbReference type="Proteomes" id="UP000504610"/>
    </source>
</evidence>
<dbReference type="InterPro" id="IPR001810">
    <property type="entry name" value="F-box_dom"/>
</dbReference>
<dbReference type="PANTHER" id="PTHR31111">
    <property type="entry name" value="BNAA05G37150D PROTEIN-RELATED"/>
    <property type="match status" value="1"/>
</dbReference>
<dbReference type="AlphaFoldDB" id="A0A6J0L1M2"/>
<dbReference type="InterPro" id="IPR013187">
    <property type="entry name" value="F-box-assoc_dom_typ3"/>
</dbReference>
<name>A0A6J0L1M2_RAPSA</name>
<protein>
    <submittedName>
        <fullName evidence="3">F-box protein At5g62660</fullName>
    </submittedName>
</protein>
<dbReference type="InterPro" id="IPR036047">
    <property type="entry name" value="F-box-like_dom_sf"/>
</dbReference>
<keyword evidence="2" id="KW-1185">Reference proteome</keyword>
<proteinExistence type="predicted"/>
<dbReference type="Pfam" id="PF08268">
    <property type="entry name" value="FBA_3"/>
    <property type="match status" value="1"/>
</dbReference>
<dbReference type="PANTHER" id="PTHR31111:SF37">
    <property type="entry name" value="F-BOX ONLY PROTEIN 8"/>
    <property type="match status" value="1"/>
</dbReference>
<reference evidence="3" key="2">
    <citation type="submission" date="2025-08" db="UniProtKB">
        <authorList>
            <consortium name="RefSeq"/>
        </authorList>
    </citation>
    <scope>IDENTIFICATION</scope>
    <source>
        <tissue evidence="3">Leaf</tissue>
    </source>
</reference>
<dbReference type="SMART" id="SM00256">
    <property type="entry name" value="FBOX"/>
    <property type="match status" value="1"/>
</dbReference>
<dbReference type="RefSeq" id="XP_018454050.1">
    <property type="nucleotide sequence ID" value="XM_018598548.2"/>
</dbReference>
<accession>A0A6J0L1M2</accession>
<dbReference type="NCBIfam" id="TIGR01640">
    <property type="entry name" value="F_box_assoc_1"/>
    <property type="match status" value="1"/>
</dbReference>